<keyword evidence="2" id="KW-1185">Reference proteome</keyword>
<name>A0A2H3ATD2_9AGAR</name>
<reference evidence="2" key="1">
    <citation type="journal article" date="2017" name="Nat. Ecol. Evol.">
        <title>Genome expansion and lineage-specific genetic innovations in the forest pathogenic fungi Armillaria.</title>
        <authorList>
            <person name="Sipos G."/>
            <person name="Prasanna A.N."/>
            <person name="Walter M.C."/>
            <person name="O'Connor E."/>
            <person name="Balint B."/>
            <person name="Krizsan K."/>
            <person name="Kiss B."/>
            <person name="Hess J."/>
            <person name="Varga T."/>
            <person name="Slot J."/>
            <person name="Riley R."/>
            <person name="Boka B."/>
            <person name="Rigling D."/>
            <person name="Barry K."/>
            <person name="Lee J."/>
            <person name="Mihaltcheva S."/>
            <person name="LaButti K."/>
            <person name="Lipzen A."/>
            <person name="Waldron R."/>
            <person name="Moloney N.M."/>
            <person name="Sperisen C."/>
            <person name="Kredics L."/>
            <person name="Vagvoelgyi C."/>
            <person name="Patrignani A."/>
            <person name="Fitzpatrick D."/>
            <person name="Nagy I."/>
            <person name="Doyle S."/>
            <person name="Anderson J.B."/>
            <person name="Grigoriev I.V."/>
            <person name="Gueldener U."/>
            <person name="Muensterkoetter M."/>
            <person name="Nagy L.G."/>
        </authorList>
    </citation>
    <scope>NUCLEOTIDE SEQUENCE [LARGE SCALE GENOMIC DNA]</scope>
    <source>
        <strain evidence="2">28-4</strain>
    </source>
</reference>
<evidence type="ECO:0000313" key="2">
    <source>
        <dbReference type="Proteomes" id="UP000218334"/>
    </source>
</evidence>
<feature type="non-terminal residue" evidence="1">
    <location>
        <position position="85"/>
    </location>
</feature>
<evidence type="ECO:0000313" key="1">
    <source>
        <dbReference type="EMBL" id="PBK61975.1"/>
    </source>
</evidence>
<organism evidence="1 2">
    <name type="scientific">Armillaria solidipes</name>
    <dbReference type="NCBI Taxonomy" id="1076256"/>
    <lineage>
        <taxon>Eukaryota</taxon>
        <taxon>Fungi</taxon>
        <taxon>Dikarya</taxon>
        <taxon>Basidiomycota</taxon>
        <taxon>Agaricomycotina</taxon>
        <taxon>Agaricomycetes</taxon>
        <taxon>Agaricomycetidae</taxon>
        <taxon>Agaricales</taxon>
        <taxon>Marasmiineae</taxon>
        <taxon>Physalacriaceae</taxon>
        <taxon>Armillaria</taxon>
    </lineage>
</organism>
<accession>A0A2H3ATD2</accession>
<feature type="non-terminal residue" evidence="1">
    <location>
        <position position="1"/>
    </location>
</feature>
<dbReference type="STRING" id="1076256.A0A2H3ATD2"/>
<sequence length="85" mass="9666">LREAIVKACPKQRNGKIKNWHKYIDIAVFADRVTTSSVTGYTPYYLLHGVEPLLPMDLIEATFMVEGFQSGISTEELLALRIRQL</sequence>
<protein>
    <submittedName>
        <fullName evidence="1">Uncharacterized protein</fullName>
    </submittedName>
</protein>
<proteinExistence type="predicted"/>
<dbReference type="EMBL" id="KZ293471">
    <property type="protein sequence ID" value="PBK61975.1"/>
    <property type="molecule type" value="Genomic_DNA"/>
</dbReference>
<dbReference type="GO" id="GO:0003676">
    <property type="term" value="F:nucleic acid binding"/>
    <property type="evidence" value="ECO:0007669"/>
    <property type="project" value="InterPro"/>
</dbReference>
<dbReference type="Gene3D" id="3.30.420.10">
    <property type="entry name" value="Ribonuclease H-like superfamily/Ribonuclease H"/>
    <property type="match status" value="1"/>
</dbReference>
<gene>
    <name evidence="1" type="ORF">ARMSODRAFT_849402</name>
</gene>
<dbReference type="Proteomes" id="UP000218334">
    <property type="component" value="Unassembled WGS sequence"/>
</dbReference>
<dbReference type="InterPro" id="IPR036397">
    <property type="entry name" value="RNaseH_sf"/>
</dbReference>
<dbReference type="AlphaFoldDB" id="A0A2H3ATD2"/>